<dbReference type="AlphaFoldDB" id="A0A0U1HUS6"/>
<sequence>MNDLHVIMTNNQVTEWYLTEPSEPKPEGYTLISQASDEWLDFYNSIPDLSRSSIPVPTQQ</sequence>
<protein>
    <submittedName>
        <fullName evidence="1">Uncharacterized protein</fullName>
    </submittedName>
</protein>
<reference evidence="1 2" key="1">
    <citation type="submission" date="2015-03" db="EMBL/GenBank/DDBJ databases">
        <authorList>
            <person name="Murphy D."/>
        </authorList>
    </citation>
    <scope>NUCLEOTIDE SEQUENCE [LARGE SCALE GENOMIC DNA]</scope>
    <source>
        <strain evidence="1 2">68/02</strain>
    </source>
</reference>
<proteinExistence type="predicted"/>
<evidence type="ECO:0000313" key="2">
    <source>
        <dbReference type="Proteomes" id="UP000042054"/>
    </source>
</evidence>
<dbReference type="EMBL" id="CTKE01000013">
    <property type="protein sequence ID" value="CQI92567.1"/>
    <property type="molecule type" value="Genomic_DNA"/>
</dbReference>
<name>A0A0U1HUS6_YERRO</name>
<organism evidence="1 2">
    <name type="scientific">Yersinia rohdei</name>
    <dbReference type="NCBI Taxonomy" id="29485"/>
    <lineage>
        <taxon>Bacteria</taxon>
        <taxon>Pseudomonadati</taxon>
        <taxon>Pseudomonadota</taxon>
        <taxon>Gammaproteobacteria</taxon>
        <taxon>Enterobacterales</taxon>
        <taxon>Yersiniaceae</taxon>
        <taxon>Yersinia</taxon>
    </lineage>
</organism>
<accession>A0A0U1HUS6</accession>
<evidence type="ECO:0000313" key="1">
    <source>
        <dbReference type="EMBL" id="CQI92567.1"/>
    </source>
</evidence>
<gene>
    <name evidence="1" type="ORF">ERS008555_02699</name>
</gene>
<dbReference type="RefSeq" id="WP_050535142.1">
    <property type="nucleotide sequence ID" value="NZ_CTKE01000013.1"/>
</dbReference>
<dbReference type="Proteomes" id="UP000042054">
    <property type="component" value="Unassembled WGS sequence"/>
</dbReference>